<evidence type="ECO:0000313" key="3">
    <source>
        <dbReference type="EMBL" id="EFN61392.1"/>
    </source>
</evidence>
<keyword evidence="2" id="KW-0812">Transmembrane</keyword>
<feature type="region of interest" description="Disordered" evidence="1">
    <location>
        <begin position="349"/>
        <end position="390"/>
    </location>
</feature>
<keyword evidence="2" id="KW-0472">Membrane</keyword>
<name>E2AYU7_CAMFO</name>
<evidence type="ECO:0000256" key="2">
    <source>
        <dbReference type="SAM" id="Phobius"/>
    </source>
</evidence>
<feature type="region of interest" description="Disordered" evidence="1">
    <location>
        <begin position="118"/>
        <end position="137"/>
    </location>
</feature>
<dbReference type="Proteomes" id="UP000000311">
    <property type="component" value="Unassembled WGS sequence"/>
</dbReference>
<feature type="compositionally biased region" description="Low complexity" evidence="1">
    <location>
        <begin position="118"/>
        <end position="130"/>
    </location>
</feature>
<reference evidence="3 4" key="1">
    <citation type="journal article" date="2010" name="Science">
        <title>Genomic comparison of the ants Camponotus floridanus and Harpegnathos saltator.</title>
        <authorList>
            <person name="Bonasio R."/>
            <person name="Zhang G."/>
            <person name="Ye C."/>
            <person name="Mutti N.S."/>
            <person name="Fang X."/>
            <person name="Qin N."/>
            <person name="Donahue G."/>
            <person name="Yang P."/>
            <person name="Li Q."/>
            <person name="Li C."/>
            <person name="Zhang P."/>
            <person name="Huang Z."/>
            <person name="Berger S.L."/>
            <person name="Reinberg D."/>
            <person name="Wang J."/>
            <person name="Liebig J."/>
        </authorList>
    </citation>
    <scope>NUCLEOTIDE SEQUENCE [LARGE SCALE GENOMIC DNA]</scope>
    <source>
        <strain evidence="4">C129</strain>
    </source>
</reference>
<feature type="transmembrane region" description="Helical" evidence="2">
    <location>
        <begin position="20"/>
        <end position="37"/>
    </location>
</feature>
<gene>
    <name evidence="3" type="ORF">EAG_15347</name>
</gene>
<proteinExistence type="predicted"/>
<dbReference type="InParanoid" id="E2AYU7"/>
<keyword evidence="4" id="KW-1185">Reference proteome</keyword>
<feature type="compositionally biased region" description="Polar residues" evidence="1">
    <location>
        <begin position="355"/>
        <end position="381"/>
    </location>
</feature>
<organism evidence="4">
    <name type="scientific">Camponotus floridanus</name>
    <name type="common">Florida carpenter ant</name>
    <dbReference type="NCBI Taxonomy" id="104421"/>
    <lineage>
        <taxon>Eukaryota</taxon>
        <taxon>Metazoa</taxon>
        <taxon>Ecdysozoa</taxon>
        <taxon>Arthropoda</taxon>
        <taxon>Hexapoda</taxon>
        <taxon>Insecta</taxon>
        <taxon>Pterygota</taxon>
        <taxon>Neoptera</taxon>
        <taxon>Endopterygota</taxon>
        <taxon>Hymenoptera</taxon>
        <taxon>Apocrita</taxon>
        <taxon>Aculeata</taxon>
        <taxon>Formicoidea</taxon>
        <taxon>Formicidae</taxon>
        <taxon>Formicinae</taxon>
        <taxon>Camponotus</taxon>
    </lineage>
</organism>
<keyword evidence="2" id="KW-1133">Transmembrane helix</keyword>
<dbReference type="EMBL" id="GL444002">
    <property type="protein sequence ID" value="EFN61392.1"/>
    <property type="molecule type" value="Genomic_DNA"/>
</dbReference>
<protein>
    <submittedName>
        <fullName evidence="3">Uncharacterized protein</fullName>
    </submittedName>
</protein>
<evidence type="ECO:0000313" key="4">
    <source>
        <dbReference type="Proteomes" id="UP000000311"/>
    </source>
</evidence>
<sequence length="390" mass="43619">MEKILDNLVLTSLVLLTRKVGFFLIGMLSLQTFLVTGKSTAANPMHKQFMAFVRSALLPYATTPRPHGTSLLGTRTKFPQLRQQDRSSVKTLFYYMISFSMKSIKFHCLVSRQGLASSTPTMSSSIASSAPPGPRPNETFPILSKKEKNVPLLSVRIKCEYLVKIKQRPNVSQLVLMLVNITIRAEDPFHFPIEKREPPLYCRFRVLLRTAAPRDSCIDSIDVVGGAYQDARDIGLIADEFPYSFSYSFRSYSKFENRLAVYSEASKPSNSSCRAPTRNSEQASNLTVVPPRHLLTLPTRKLTAVSAGLHGELSKLGLALPNFPAHETNLELRSSSSFTRVVERHAQSKRESDAFSETHSVQQHALKTGNTHRSTLATPQSRIGYDIKLR</sequence>
<accession>E2AYU7</accession>
<dbReference type="AlphaFoldDB" id="E2AYU7"/>
<evidence type="ECO:0000256" key="1">
    <source>
        <dbReference type="SAM" id="MobiDB-lite"/>
    </source>
</evidence>